<reference evidence="4" key="1">
    <citation type="submission" date="2020-10" db="EMBL/GenBank/DDBJ databases">
        <authorList>
            <person name="Kikuchi T."/>
        </authorList>
    </citation>
    <scope>NUCLEOTIDE SEQUENCE</scope>
    <source>
        <strain evidence="4">NKZ352</strain>
    </source>
</reference>
<dbReference type="SUPFAM" id="SSF48403">
    <property type="entry name" value="Ankyrin repeat"/>
    <property type="match status" value="2"/>
</dbReference>
<evidence type="ECO:0000313" key="5">
    <source>
        <dbReference type="Proteomes" id="UP000835052"/>
    </source>
</evidence>
<gene>
    <name evidence="4" type="ORF">CAUJ_LOCUS5383</name>
</gene>
<keyword evidence="1" id="KW-0677">Repeat</keyword>
<sequence>MDVSPKTFQFLIYHATVKRNLKKIEGLTKNKSREYLQRALNLPTKINPLIEACRSGYIEIVRLLIRLGSDPLVGLKKKAFIAKHGIFQTALFFAVDRVGPKKVEGIVEYKTRQDFKIVRLLVETSNIDLKDSLHESLFVTLHYSNLGMVKYLCKHGANVQKKIFDYFIEHGLSVDATTPFGKTALHFAAEDGNLFLAKLLTAAGAQLIADKNGDTPLISAALMAYPRGPVNDTFEHFLDHYKDKQAKNDAILINAAIYLVNYCEENRVEALRKPWDEAHSMQEGDAMGELHPAYDYLREAKSFREFEAAEDLHRFSIMQCFIFLERVLGPGHPEVRGNLYDYVKYDISENFDPRDNQLRFHMLDIHYKYTELASRASISAIKTVLKSIFRFEEITQWKENQEERLALLELSAYLFDHIHDNLYMLERSGYRNADNRILQLLQRPSGLLRFLNSSLLRFVSLAHRLDLQMFHVTAWDREPSLIRLFVEAGADINELDGMGRTPLLSCVSKTNFGWWNAVTEFVANGARIFLRMGRSNLFTRLQTEQEFNYVVKPIVFGRYINLKDMAAEVVENTYSKKYLSIILPDEVMKYLIFKN</sequence>
<organism evidence="4 5">
    <name type="scientific">Caenorhabditis auriculariae</name>
    <dbReference type="NCBI Taxonomy" id="2777116"/>
    <lineage>
        <taxon>Eukaryota</taxon>
        <taxon>Metazoa</taxon>
        <taxon>Ecdysozoa</taxon>
        <taxon>Nematoda</taxon>
        <taxon>Chromadorea</taxon>
        <taxon>Rhabditida</taxon>
        <taxon>Rhabditina</taxon>
        <taxon>Rhabditomorpha</taxon>
        <taxon>Rhabditoidea</taxon>
        <taxon>Rhabditidae</taxon>
        <taxon>Peloderinae</taxon>
        <taxon>Caenorhabditis</taxon>
    </lineage>
</organism>
<dbReference type="PROSITE" id="PS50297">
    <property type="entry name" value="ANK_REP_REGION"/>
    <property type="match status" value="1"/>
</dbReference>
<dbReference type="InterPro" id="IPR002110">
    <property type="entry name" value="Ankyrin_rpt"/>
</dbReference>
<dbReference type="Pfam" id="PF00023">
    <property type="entry name" value="Ank"/>
    <property type="match status" value="1"/>
</dbReference>
<evidence type="ECO:0000256" key="1">
    <source>
        <dbReference type="ARBA" id="ARBA00022737"/>
    </source>
</evidence>
<dbReference type="PRINTS" id="PR01415">
    <property type="entry name" value="ANKYRIN"/>
</dbReference>
<name>A0A8S1H2Q6_9PELO</name>
<dbReference type="InterPro" id="IPR036770">
    <property type="entry name" value="Ankyrin_rpt-contain_sf"/>
</dbReference>
<dbReference type="OrthoDB" id="539213at2759"/>
<dbReference type="SMART" id="SM00248">
    <property type="entry name" value="ANK"/>
    <property type="match status" value="7"/>
</dbReference>
<dbReference type="PROSITE" id="PS50088">
    <property type="entry name" value="ANK_REPEAT"/>
    <property type="match status" value="1"/>
</dbReference>
<keyword evidence="2 3" id="KW-0040">ANK repeat</keyword>
<dbReference type="AlphaFoldDB" id="A0A8S1H2Q6"/>
<dbReference type="Proteomes" id="UP000835052">
    <property type="component" value="Unassembled WGS sequence"/>
</dbReference>
<protein>
    <submittedName>
        <fullName evidence="4">Uncharacterized protein</fullName>
    </submittedName>
</protein>
<evidence type="ECO:0000256" key="3">
    <source>
        <dbReference type="PROSITE-ProRule" id="PRU00023"/>
    </source>
</evidence>
<proteinExistence type="predicted"/>
<accession>A0A8S1H2Q6</accession>
<dbReference type="EMBL" id="CAJGYM010000011">
    <property type="protein sequence ID" value="CAD6189464.1"/>
    <property type="molecule type" value="Genomic_DNA"/>
</dbReference>
<evidence type="ECO:0000313" key="4">
    <source>
        <dbReference type="EMBL" id="CAD6189464.1"/>
    </source>
</evidence>
<dbReference type="PANTHER" id="PTHR24189">
    <property type="entry name" value="MYOTROPHIN"/>
    <property type="match status" value="1"/>
</dbReference>
<dbReference type="Pfam" id="PF12796">
    <property type="entry name" value="Ank_2"/>
    <property type="match status" value="1"/>
</dbReference>
<feature type="repeat" description="ANK" evidence="3">
    <location>
        <begin position="180"/>
        <end position="212"/>
    </location>
</feature>
<comment type="caution">
    <text evidence="4">The sequence shown here is derived from an EMBL/GenBank/DDBJ whole genome shotgun (WGS) entry which is preliminary data.</text>
</comment>
<dbReference type="InterPro" id="IPR050745">
    <property type="entry name" value="Multifunctional_regulatory"/>
</dbReference>
<dbReference type="Gene3D" id="1.25.40.20">
    <property type="entry name" value="Ankyrin repeat-containing domain"/>
    <property type="match status" value="3"/>
</dbReference>
<evidence type="ECO:0000256" key="2">
    <source>
        <dbReference type="ARBA" id="ARBA00023043"/>
    </source>
</evidence>
<keyword evidence="5" id="KW-1185">Reference proteome</keyword>